<evidence type="ECO:0000313" key="6">
    <source>
        <dbReference type="EMBL" id="BDD02428.1"/>
    </source>
</evidence>
<evidence type="ECO:0000256" key="5">
    <source>
        <dbReference type="ARBA" id="ARBA00023172"/>
    </source>
</evidence>
<keyword evidence="3" id="KW-0815">Transposition</keyword>
<sequence length="67" mass="7777">MQLEGFHRQARKITKTKSAFPNDDALLKLIYLAYMNISKKLTSSVQNWAITAQQLRIHFGDRMPLDI</sequence>
<comment type="similarity">
    <text evidence="2">Belongs to the transposase mutator family.</text>
</comment>
<reference evidence="6 7" key="1">
    <citation type="submission" date="2021-12" db="EMBL/GenBank/DDBJ databases">
        <title>Genome sequencing of bacteria with rrn-lacking chromosome and rrn-plasmid.</title>
        <authorList>
            <person name="Anda M."/>
            <person name="Iwasaki W."/>
        </authorList>
    </citation>
    <scope>NUCLEOTIDE SEQUENCE [LARGE SCALE GENOMIC DNA]</scope>
    <source>
        <strain evidence="6 7">NBRC 101262</strain>
        <plasmid evidence="6 7">pPP10</plasmid>
    </source>
</reference>
<evidence type="ECO:0000256" key="4">
    <source>
        <dbReference type="ARBA" id="ARBA00023125"/>
    </source>
</evidence>
<evidence type="ECO:0000313" key="7">
    <source>
        <dbReference type="Proteomes" id="UP001354989"/>
    </source>
</evidence>
<dbReference type="PANTHER" id="PTHR33217:SF8">
    <property type="entry name" value="MUTATOR FAMILY TRANSPOSASE"/>
    <property type="match status" value="1"/>
</dbReference>
<protein>
    <recommendedName>
        <fullName evidence="8">Transposase</fullName>
    </recommendedName>
</protein>
<evidence type="ECO:0000256" key="1">
    <source>
        <dbReference type="ARBA" id="ARBA00002190"/>
    </source>
</evidence>
<evidence type="ECO:0000256" key="2">
    <source>
        <dbReference type="ARBA" id="ARBA00010961"/>
    </source>
</evidence>
<dbReference type="Proteomes" id="UP001354989">
    <property type="component" value="Plasmid pPP10"/>
</dbReference>
<keyword evidence="5" id="KW-0233">DNA recombination</keyword>
<name>A0ABM7VN25_9BACT</name>
<comment type="function">
    <text evidence="1">Required for the transposition of the insertion element.</text>
</comment>
<geneLocation type="plasmid" evidence="6 7">
    <name>pPP10</name>
</geneLocation>
<keyword evidence="6" id="KW-0614">Plasmid</keyword>
<keyword evidence="7" id="KW-1185">Reference proteome</keyword>
<accession>A0ABM7VN25</accession>
<keyword evidence="4" id="KW-0238">DNA-binding</keyword>
<dbReference type="EMBL" id="AP025302">
    <property type="protein sequence ID" value="BDD02428.1"/>
    <property type="molecule type" value="Genomic_DNA"/>
</dbReference>
<organism evidence="6 7">
    <name type="scientific">Persicobacter psychrovividus</name>
    <dbReference type="NCBI Taxonomy" id="387638"/>
    <lineage>
        <taxon>Bacteria</taxon>
        <taxon>Pseudomonadati</taxon>
        <taxon>Bacteroidota</taxon>
        <taxon>Cytophagia</taxon>
        <taxon>Cytophagales</taxon>
        <taxon>Persicobacteraceae</taxon>
        <taxon>Persicobacter</taxon>
    </lineage>
</organism>
<evidence type="ECO:0000256" key="3">
    <source>
        <dbReference type="ARBA" id="ARBA00022578"/>
    </source>
</evidence>
<dbReference type="PANTHER" id="PTHR33217">
    <property type="entry name" value="TRANSPOSASE FOR INSERTION SEQUENCE ELEMENT IS1081"/>
    <property type="match status" value="1"/>
</dbReference>
<dbReference type="InterPro" id="IPR001207">
    <property type="entry name" value="Transposase_mutator"/>
</dbReference>
<gene>
    <name evidence="6" type="ORF">PEPS_47080</name>
</gene>
<evidence type="ECO:0008006" key="8">
    <source>
        <dbReference type="Google" id="ProtNLM"/>
    </source>
</evidence>
<proteinExistence type="inferred from homology"/>